<evidence type="ECO:0000256" key="4">
    <source>
        <dbReference type="ARBA" id="ARBA00022475"/>
    </source>
</evidence>
<feature type="transmembrane region" description="Helical" evidence="10">
    <location>
        <begin position="106"/>
        <end position="126"/>
    </location>
</feature>
<feature type="transmembrane region" description="Helical" evidence="10">
    <location>
        <begin position="176"/>
        <end position="197"/>
    </location>
</feature>
<organism evidence="11 12">
    <name type="scientific">Ideonella lacteola</name>
    <dbReference type="NCBI Taxonomy" id="2984193"/>
    <lineage>
        <taxon>Bacteria</taxon>
        <taxon>Pseudomonadati</taxon>
        <taxon>Pseudomonadota</taxon>
        <taxon>Betaproteobacteria</taxon>
        <taxon>Burkholderiales</taxon>
        <taxon>Sphaerotilaceae</taxon>
        <taxon>Ideonella</taxon>
    </lineage>
</organism>
<feature type="transmembrane region" description="Helical" evidence="10">
    <location>
        <begin position="334"/>
        <end position="356"/>
    </location>
</feature>
<dbReference type="NCBIfam" id="TIGR00797">
    <property type="entry name" value="matE"/>
    <property type="match status" value="1"/>
</dbReference>
<keyword evidence="6 10" id="KW-1133">Transmembrane helix</keyword>
<dbReference type="PANTHER" id="PTHR43298:SF2">
    <property type="entry name" value="FMN_FAD EXPORTER YEEO-RELATED"/>
    <property type="match status" value="1"/>
</dbReference>
<comment type="subcellular location">
    <subcellularLocation>
        <location evidence="1">Cell inner membrane</location>
        <topology evidence="1">Multi-pass membrane protein</topology>
    </subcellularLocation>
</comment>
<dbReference type="CDD" id="cd13131">
    <property type="entry name" value="MATE_NorM_like"/>
    <property type="match status" value="1"/>
</dbReference>
<evidence type="ECO:0000313" key="12">
    <source>
        <dbReference type="Proteomes" id="UP001371218"/>
    </source>
</evidence>
<evidence type="ECO:0000256" key="6">
    <source>
        <dbReference type="ARBA" id="ARBA00022989"/>
    </source>
</evidence>
<dbReference type="PIRSF" id="PIRSF006603">
    <property type="entry name" value="DinF"/>
    <property type="match status" value="1"/>
</dbReference>
<dbReference type="InterPro" id="IPR002528">
    <property type="entry name" value="MATE_fam"/>
</dbReference>
<evidence type="ECO:0000256" key="2">
    <source>
        <dbReference type="ARBA" id="ARBA00022448"/>
    </source>
</evidence>
<keyword evidence="8 10" id="KW-0472">Membrane</keyword>
<keyword evidence="12" id="KW-1185">Reference proteome</keyword>
<evidence type="ECO:0000313" key="11">
    <source>
        <dbReference type="EMBL" id="MEK8033418.1"/>
    </source>
</evidence>
<feature type="transmembrane region" description="Helical" evidence="10">
    <location>
        <begin position="443"/>
        <end position="462"/>
    </location>
</feature>
<keyword evidence="3" id="KW-0050">Antiport</keyword>
<feature type="transmembrane region" description="Helical" evidence="10">
    <location>
        <begin position="209"/>
        <end position="231"/>
    </location>
</feature>
<dbReference type="InterPro" id="IPR048279">
    <property type="entry name" value="MdtK-like"/>
</dbReference>
<feature type="transmembrane region" description="Helical" evidence="10">
    <location>
        <begin position="408"/>
        <end position="431"/>
    </location>
</feature>
<evidence type="ECO:0000256" key="5">
    <source>
        <dbReference type="ARBA" id="ARBA00022692"/>
    </source>
</evidence>
<proteinExistence type="predicted"/>
<feature type="transmembrane region" description="Helical" evidence="10">
    <location>
        <begin position="261"/>
        <end position="284"/>
    </location>
</feature>
<keyword evidence="2" id="KW-0813">Transport</keyword>
<comment type="caution">
    <text evidence="11">The sequence shown here is derived from an EMBL/GenBank/DDBJ whole genome shotgun (WGS) entry which is preliminary data.</text>
</comment>
<evidence type="ECO:0000256" key="8">
    <source>
        <dbReference type="ARBA" id="ARBA00023136"/>
    </source>
</evidence>
<evidence type="ECO:0000256" key="10">
    <source>
        <dbReference type="SAM" id="Phobius"/>
    </source>
</evidence>
<evidence type="ECO:0000256" key="9">
    <source>
        <dbReference type="ARBA" id="ARBA00031636"/>
    </source>
</evidence>
<feature type="transmembrane region" description="Helical" evidence="10">
    <location>
        <begin position="368"/>
        <end position="387"/>
    </location>
</feature>
<protein>
    <recommendedName>
        <fullName evidence="9">Multidrug-efflux transporter</fullName>
    </recommendedName>
</protein>
<name>A0ABU9BY90_9BURK</name>
<keyword evidence="4" id="KW-1003">Cell membrane</keyword>
<dbReference type="Pfam" id="PF01554">
    <property type="entry name" value="MatE"/>
    <property type="match status" value="2"/>
</dbReference>
<feature type="transmembrane region" description="Helical" evidence="10">
    <location>
        <begin position="296"/>
        <end position="314"/>
    </location>
</feature>
<keyword evidence="7" id="KW-0406">Ion transport</keyword>
<evidence type="ECO:0000256" key="3">
    <source>
        <dbReference type="ARBA" id="ARBA00022449"/>
    </source>
</evidence>
<feature type="transmembrane region" description="Helical" evidence="10">
    <location>
        <begin position="146"/>
        <end position="164"/>
    </location>
</feature>
<dbReference type="EMBL" id="JBBUTG010000016">
    <property type="protein sequence ID" value="MEK8033418.1"/>
    <property type="molecule type" value="Genomic_DNA"/>
</dbReference>
<dbReference type="PANTHER" id="PTHR43298">
    <property type="entry name" value="MULTIDRUG RESISTANCE PROTEIN NORM-RELATED"/>
    <property type="match status" value="1"/>
</dbReference>
<dbReference type="Proteomes" id="UP001371218">
    <property type="component" value="Unassembled WGS sequence"/>
</dbReference>
<evidence type="ECO:0000256" key="7">
    <source>
        <dbReference type="ARBA" id="ARBA00023065"/>
    </source>
</evidence>
<dbReference type="RefSeq" id="WP_341427839.1">
    <property type="nucleotide sequence ID" value="NZ_JBBUTG010000016.1"/>
</dbReference>
<accession>A0ABU9BY90</accession>
<evidence type="ECO:0000256" key="1">
    <source>
        <dbReference type="ARBA" id="ARBA00004429"/>
    </source>
</evidence>
<gene>
    <name evidence="11" type="ORF">AACH06_21575</name>
</gene>
<dbReference type="InterPro" id="IPR050222">
    <property type="entry name" value="MATE_MdtK"/>
</dbReference>
<feature type="transmembrane region" description="Helical" evidence="10">
    <location>
        <begin position="69"/>
        <end position="94"/>
    </location>
</feature>
<feature type="transmembrane region" description="Helical" evidence="10">
    <location>
        <begin position="32"/>
        <end position="49"/>
    </location>
</feature>
<keyword evidence="5 10" id="KW-0812">Transmembrane</keyword>
<sequence length="474" mass="49910">MSKPAPVPATVSPPPGGRGQGFLADVRRIMPLAWPVVIGQIAVLAFNTIDTVLVGRHSPQDLAAFAVGAAAYVTIFVGFMGIVLAVSPIAGQLFGARRLEAAGDELHQAVWLALGLSVIGCTLLLFPQPFLWVAKASPDIAERVRGYLLALTFALPPALMFTVFRGFNTAVSRPKAVMALQIGGLAAKLPLSIMLVFGVPALGIPELGVTGAGVATAIAMWAQVLLAFALMRRDSFYDQFKLWGRGLHAPHREALWGLLKLGVPMGLAILVEVTGFSVMALLISRIGTLPVAGHQIAVNIVSMMFMLPLGLANATSTLVAQRIGAGDLTDARRLGWHGMWLGGMIATALGSLIYLLREPVISLYTTNAAVAAAALPLLAWVVIFHLADALQTIAAFVLRAWRIATLPMFIYAGTLWGIGLFGGYALGFNLWGGTPDMLQGAPGFWAASTCGLVVAGVALTVLMQLTLRPTKPAA</sequence>
<reference evidence="11 12" key="1">
    <citation type="submission" date="2024-04" db="EMBL/GenBank/DDBJ databases">
        <title>Novel species of the genus Ideonella isolated from streams.</title>
        <authorList>
            <person name="Lu H."/>
        </authorList>
    </citation>
    <scope>NUCLEOTIDE SEQUENCE [LARGE SCALE GENOMIC DNA]</scope>
    <source>
        <strain evidence="11 12">DXS29W</strain>
    </source>
</reference>